<protein>
    <submittedName>
        <fullName evidence="2">Uncharacterized protein</fullName>
    </submittedName>
</protein>
<keyword evidence="1" id="KW-0472">Membrane</keyword>
<keyword evidence="1" id="KW-1133">Transmembrane helix</keyword>
<organism evidence="2 3">
    <name type="scientific">Agromyces ramosus</name>
    <dbReference type="NCBI Taxonomy" id="33879"/>
    <lineage>
        <taxon>Bacteria</taxon>
        <taxon>Bacillati</taxon>
        <taxon>Actinomycetota</taxon>
        <taxon>Actinomycetes</taxon>
        <taxon>Micrococcales</taxon>
        <taxon>Microbacteriaceae</taxon>
        <taxon>Agromyces</taxon>
    </lineage>
</organism>
<proteinExistence type="predicted"/>
<keyword evidence="3" id="KW-1185">Reference proteome</keyword>
<evidence type="ECO:0000313" key="3">
    <source>
        <dbReference type="Proteomes" id="UP000293289"/>
    </source>
</evidence>
<feature type="transmembrane region" description="Helical" evidence="1">
    <location>
        <begin position="6"/>
        <end position="30"/>
    </location>
</feature>
<keyword evidence="1" id="KW-0812">Transmembrane</keyword>
<gene>
    <name evidence="2" type="ORF">EV187_0609</name>
</gene>
<name>A0A4Q7MN27_9MICO</name>
<dbReference type="AlphaFoldDB" id="A0A4Q7MN27"/>
<reference evidence="2 3" key="1">
    <citation type="submission" date="2019-02" db="EMBL/GenBank/DDBJ databases">
        <title>Genomic Encyclopedia of Type Strains, Phase IV (KMG-IV): sequencing the most valuable type-strain genomes for metagenomic binning, comparative biology and taxonomic classification.</title>
        <authorList>
            <person name="Goeker M."/>
        </authorList>
    </citation>
    <scope>NUCLEOTIDE SEQUENCE [LARGE SCALE GENOMIC DNA]</scope>
    <source>
        <strain evidence="2 3">DSM 43045</strain>
    </source>
</reference>
<evidence type="ECO:0000313" key="2">
    <source>
        <dbReference type="EMBL" id="RZS68182.1"/>
    </source>
</evidence>
<dbReference type="Proteomes" id="UP000293289">
    <property type="component" value="Unassembled WGS sequence"/>
</dbReference>
<sequence length="35" mass="3677">MSIETVLWSILGLIGAVGGVLLLAALWSIIRAPRS</sequence>
<evidence type="ECO:0000256" key="1">
    <source>
        <dbReference type="SAM" id="Phobius"/>
    </source>
</evidence>
<comment type="caution">
    <text evidence="2">The sequence shown here is derived from an EMBL/GenBank/DDBJ whole genome shotgun (WGS) entry which is preliminary data.</text>
</comment>
<dbReference type="EMBL" id="SGWY01000001">
    <property type="protein sequence ID" value="RZS68182.1"/>
    <property type="molecule type" value="Genomic_DNA"/>
</dbReference>
<accession>A0A4Q7MN27</accession>